<dbReference type="InterPro" id="IPR015890">
    <property type="entry name" value="Chorismate_C"/>
</dbReference>
<accession>A0A840G3K6</accession>
<dbReference type="RefSeq" id="WP_153117907.1">
    <property type="nucleotide sequence ID" value="NZ_JACIGE010000016.1"/>
</dbReference>
<reference evidence="7 8" key="1">
    <citation type="submission" date="2020-08" db="EMBL/GenBank/DDBJ databases">
        <title>Genome sequencing of Purple Non-Sulfur Bacteria from various extreme environments.</title>
        <authorList>
            <person name="Mayer M."/>
        </authorList>
    </citation>
    <scope>NUCLEOTIDE SEQUENCE [LARGE SCALE GENOMIC DNA]</scope>
    <source>
        <strain evidence="7 8">2761</strain>
    </source>
</reference>
<dbReference type="Proteomes" id="UP000587070">
    <property type="component" value="Unassembled WGS sequence"/>
</dbReference>
<comment type="catalytic activity">
    <reaction evidence="1">
        <text>chorismate = isochorismate</text>
        <dbReference type="Rhea" id="RHEA:18985"/>
        <dbReference type="ChEBI" id="CHEBI:29748"/>
        <dbReference type="ChEBI" id="CHEBI:29780"/>
        <dbReference type="EC" id="5.4.4.2"/>
    </reaction>
</comment>
<comment type="caution">
    <text evidence="7">The sequence shown here is derived from an EMBL/GenBank/DDBJ whole genome shotgun (WGS) entry which is preliminary data.</text>
</comment>
<evidence type="ECO:0000256" key="5">
    <source>
        <dbReference type="ARBA" id="ARBA00041564"/>
    </source>
</evidence>
<evidence type="ECO:0000256" key="1">
    <source>
        <dbReference type="ARBA" id="ARBA00000799"/>
    </source>
</evidence>
<dbReference type="Gene3D" id="3.60.120.10">
    <property type="entry name" value="Anthranilate synthase"/>
    <property type="match status" value="1"/>
</dbReference>
<dbReference type="InterPro" id="IPR005801">
    <property type="entry name" value="ADC_synthase"/>
</dbReference>
<evidence type="ECO:0000313" key="7">
    <source>
        <dbReference type="EMBL" id="MBB4248997.1"/>
    </source>
</evidence>
<dbReference type="EMBL" id="JACIGE010000016">
    <property type="protein sequence ID" value="MBB4248997.1"/>
    <property type="molecule type" value="Genomic_DNA"/>
</dbReference>
<dbReference type="NCBIfam" id="TIGR00543">
    <property type="entry name" value="isochor_syn"/>
    <property type="match status" value="1"/>
</dbReference>
<comment type="similarity">
    <text evidence="2">Belongs to the isochorismate synthase family.</text>
</comment>
<gene>
    <name evidence="7" type="ORF">GGD90_003399</name>
</gene>
<keyword evidence="8" id="KW-1185">Reference proteome</keyword>
<dbReference type="GO" id="GO:0008909">
    <property type="term" value="F:isochorismate synthase activity"/>
    <property type="evidence" value="ECO:0007669"/>
    <property type="project" value="UniProtKB-EC"/>
</dbReference>
<dbReference type="Pfam" id="PF00425">
    <property type="entry name" value="Chorismate_bind"/>
    <property type="match status" value="1"/>
</dbReference>
<protein>
    <recommendedName>
        <fullName evidence="3">isochorismate synthase</fullName>
        <ecNumber evidence="3">5.4.4.2</ecNumber>
    </recommendedName>
    <alternativeName>
        <fullName evidence="5">Isochorismate mutase</fullName>
    </alternativeName>
</protein>
<dbReference type="EC" id="5.4.4.2" evidence="3"/>
<keyword evidence="4" id="KW-0413">Isomerase</keyword>
<evidence type="ECO:0000313" key="8">
    <source>
        <dbReference type="Proteomes" id="UP000587070"/>
    </source>
</evidence>
<name>A0A840G3K6_RHOTE</name>
<sequence>MSLPPLLEVAQRSELRRRLNARLSPLLAGVPAHGAISITLDLGYGRCDWLDTDFTSAQAFWWARPESDEWRLALGQALIVASAGPNRFPALRAAYAGLTADWLHCDADATGLQPAAHLGFAFDDEEQEQLPNARLVVPAVLLVSRHGRLSATFSCSGRDSEAAVDGWVHELSALGRSRHGKRAERSAGQQLLRQENPLADRAFIARVRAALAGIAAGRLQKLVISRSVRLEAQHAIAIAPVLAALAARHPACTLYAVSRPGFAFVGATPERLVALSAGIARADALAGTSWAARPAAEKTSDATTAPAAAAAPASLRLEDDKNSREQGHVVDAVRTALTPLCRRLTQSQTPEVLRLRDLQHLRTVFTGELTDDVGLFELIAALHPTPAVGGTPTHAARAWLRARRERRAAWYSGGVGWIDATGDGEVVVALRCARIAGRHAACDAGAGIVAGSDPAQEFAETEVKLAAAIDALSHAEPATALAADESAARTGTQ</sequence>
<dbReference type="InterPro" id="IPR004561">
    <property type="entry name" value="IsoChor_synthase"/>
</dbReference>
<evidence type="ECO:0000256" key="4">
    <source>
        <dbReference type="ARBA" id="ARBA00023235"/>
    </source>
</evidence>
<dbReference type="PANTHER" id="PTHR42839:SF2">
    <property type="entry name" value="ISOCHORISMATE SYNTHASE ENTC"/>
    <property type="match status" value="1"/>
</dbReference>
<dbReference type="SUPFAM" id="SSF56322">
    <property type="entry name" value="ADC synthase"/>
    <property type="match status" value="1"/>
</dbReference>
<feature type="domain" description="Chorismate-utilising enzyme C-terminal" evidence="6">
    <location>
        <begin position="201"/>
        <end position="464"/>
    </location>
</feature>
<evidence type="ECO:0000256" key="3">
    <source>
        <dbReference type="ARBA" id="ARBA00012824"/>
    </source>
</evidence>
<dbReference type="PANTHER" id="PTHR42839">
    <property type="entry name" value="ISOCHORISMATE SYNTHASE ENTC"/>
    <property type="match status" value="1"/>
</dbReference>
<dbReference type="OrthoDB" id="9806579at2"/>
<proteinExistence type="inferred from homology"/>
<evidence type="ECO:0000259" key="6">
    <source>
        <dbReference type="Pfam" id="PF00425"/>
    </source>
</evidence>
<evidence type="ECO:0000256" key="2">
    <source>
        <dbReference type="ARBA" id="ARBA00005297"/>
    </source>
</evidence>
<organism evidence="7 8">
    <name type="scientific">Rhodocyclus tenuis</name>
    <name type="common">Rhodospirillum tenue</name>
    <dbReference type="NCBI Taxonomy" id="1066"/>
    <lineage>
        <taxon>Bacteria</taxon>
        <taxon>Pseudomonadati</taxon>
        <taxon>Pseudomonadota</taxon>
        <taxon>Betaproteobacteria</taxon>
        <taxon>Rhodocyclales</taxon>
        <taxon>Rhodocyclaceae</taxon>
        <taxon>Rhodocyclus</taxon>
    </lineage>
</organism>
<dbReference type="AlphaFoldDB" id="A0A840G3K6"/>